<accession>A0ABY3SP19</accession>
<name>A0ABY3SP19_9BACL</name>
<keyword evidence="1" id="KW-0812">Transmembrane</keyword>
<organism evidence="2 3">
    <name type="scientific">Paenibacillus hexagrammi</name>
    <dbReference type="NCBI Taxonomy" id="2908839"/>
    <lineage>
        <taxon>Bacteria</taxon>
        <taxon>Bacillati</taxon>
        <taxon>Bacillota</taxon>
        <taxon>Bacilli</taxon>
        <taxon>Bacillales</taxon>
        <taxon>Paenibacillaceae</taxon>
        <taxon>Paenibacillus</taxon>
    </lineage>
</organism>
<reference evidence="2 3" key="1">
    <citation type="journal article" date="2024" name="Int. J. Syst. Evol. Microbiol.">
        <title>Paenibacillus hexagrammi sp. nov., a novel bacterium isolated from the gut content of Hexagrammos agrammus.</title>
        <authorList>
            <person name="Jung H.K."/>
            <person name="Kim D.G."/>
            <person name="Zin H."/>
            <person name="Park J."/>
            <person name="Jung H."/>
            <person name="Kim Y.O."/>
            <person name="Kong H.J."/>
            <person name="Kim J.W."/>
            <person name="Kim Y.S."/>
        </authorList>
    </citation>
    <scope>NUCLEOTIDE SEQUENCE [LARGE SCALE GENOMIC DNA]</scope>
    <source>
        <strain evidence="2 3">YPD9-1</strain>
    </source>
</reference>
<keyword evidence="3" id="KW-1185">Reference proteome</keyword>
<keyword evidence="1" id="KW-1133">Transmembrane helix</keyword>
<dbReference type="InterPro" id="IPR032366">
    <property type="entry name" value="DUF4871"/>
</dbReference>
<dbReference type="Pfam" id="PF16167">
    <property type="entry name" value="DUF4871"/>
    <property type="match status" value="1"/>
</dbReference>
<evidence type="ECO:0000256" key="1">
    <source>
        <dbReference type="SAM" id="Phobius"/>
    </source>
</evidence>
<dbReference type="EMBL" id="CP090978">
    <property type="protein sequence ID" value="UJF35285.1"/>
    <property type="molecule type" value="Genomic_DNA"/>
</dbReference>
<proteinExistence type="predicted"/>
<dbReference type="RefSeq" id="WP_235121852.1">
    <property type="nucleotide sequence ID" value="NZ_CP090978.1"/>
</dbReference>
<evidence type="ECO:0000313" key="3">
    <source>
        <dbReference type="Proteomes" id="UP001649230"/>
    </source>
</evidence>
<dbReference type="Gene3D" id="2.60.40.3830">
    <property type="match status" value="1"/>
</dbReference>
<gene>
    <name evidence="2" type="ORF">L0M14_09350</name>
</gene>
<evidence type="ECO:0000313" key="2">
    <source>
        <dbReference type="EMBL" id="UJF35285.1"/>
    </source>
</evidence>
<keyword evidence="1" id="KW-0472">Membrane</keyword>
<protein>
    <submittedName>
        <fullName evidence="2">DUF4871 domain-containing protein</fullName>
    </submittedName>
</protein>
<sequence length="156" mass="17245">MKKNDILIGSLFVVSLLFSLLIHINWNNNKVSNQANVHEQEWKTSPIFSVGERTMVGQPAKIGILDTAFIAGKQKGVHWFLWGDQKKLVKGTFKLTASTQGARPLTIVENYAIAYGSEGVDAQVPTLMSIPSPGLWKLVAYVDDEIYGSIVIRVSE</sequence>
<dbReference type="Proteomes" id="UP001649230">
    <property type="component" value="Chromosome"/>
</dbReference>
<feature type="transmembrane region" description="Helical" evidence="1">
    <location>
        <begin position="6"/>
        <end position="26"/>
    </location>
</feature>